<evidence type="ECO:0000313" key="4">
    <source>
        <dbReference type="Proteomes" id="UP000319342"/>
    </source>
</evidence>
<dbReference type="Proteomes" id="UP000319342">
    <property type="component" value="Chromosome"/>
</dbReference>
<keyword evidence="4" id="KW-1185">Reference proteome</keyword>
<keyword evidence="1 2" id="KW-0732">Signal</keyword>
<sequence precursor="true">MVRIPLTRRHALPAFALASLVGAYLGTVAPPPADSSGPARIIAWNDLGMHCIDPDFSVFSILPPFNTINAQVMVGGQLVTQAGAYTITYEAVADPDGSINSTSIGKTNFWDHVQALYGANPAPDTGLAGNSMPGLANVPQPAHFDPTWDWFQAEGIPITPYDDALAKNPYPLLRIVVRNSSGNEIASTVTVAPNSAEMECSRCHSSGGSPEARPDGGWVWNPTPVIDDHLNILKLHDRHLGEATYDAALVTTGYGAAGLYQGALAGQPVLCAACHGTNALPGTGLAGISPATEAMHGLHAGVRDETGTVLDDRVTRETCYSCHPGTQTQCLRGAMGHAIGADGDFAMHCQSCHGGLSDVGETGRVGWFDQPTCDNCHSGSATVNNGEIRYDTVFDLNGERRDAASALFATDADTPAAGFSLYRFSDGHGGLQCSACHGPPHAIAPTRWQNDDLQAEQLQGHVGTITECSVCHTGLEDNQLLSGPHGMHPSTAAWANGKHGDFAEANLSNCRACHGSNDRGTVLSLAQDTRSYSNEFGTRTYERGNLVGCYDCHDGPDGEHHTSNGRPVAQDLVESTPTDVPLQVAMSVTDPQPLVYRIVAQPLHGTVAFDGTGNVATYRAKAGYVGTDEFLYAAHDTKTDSNVATVSIDVTAPTCAGSIESYGHPCLNADGSMPTLRVTGCPSPGETIVLRLDGFIGGSVALIGFGASRGALEIVPECTLRLAGIAYDATPIVGLSGTGPGNGSAVLPLTIPALFGTATIHMQAFGFDPGLDWPFVGTNGVTVNVE</sequence>
<dbReference type="AlphaFoldDB" id="A0A518CWT7"/>
<reference evidence="3 4" key="1">
    <citation type="submission" date="2019-02" db="EMBL/GenBank/DDBJ databases">
        <title>Deep-cultivation of Planctomycetes and their phenomic and genomic characterization uncovers novel biology.</title>
        <authorList>
            <person name="Wiegand S."/>
            <person name="Jogler M."/>
            <person name="Boedeker C."/>
            <person name="Pinto D."/>
            <person name="Vollmers J."/>
            <person name="Rivas-Marin E."/>
            <person name="Kohn T."/>
            <person name="Peeters S.H."/>
            <person name="Heuer A."/>
            <person name="Rast P."/>
            <person name="Oberbeckmann S."/>
            <person name="Bunk B."/>
            <person name="Jeske O."/>
            <person name="Meyerdierks A."/>
            <person name="Storesund J.E."/>
            <person name="Kallscheuer N."/>
            <person name="Luecker S."/>
            <person name="Lage O.M."/>
            <person name="Pohl T."/>
            <person name="Merkel B.J."/>
            <person name="Hornburger P."/>
            <person name="Mueller R.-W."/>
            <person name="Bruemmer F."/>
            <person name="Labrenz M."/>
            <person name="Spormann A.M."/>
            <person name="Op den Camp H."/>
            <person name="Overmann J."/>
            <person name="Amann R."/>
            <person name="Jetten M.S.M."/>
            <person name="Mascher T."/>
            <person name="Medema M.H."/>
            <person name="Devos D.P."/>
            <person name="Kaster A.-K."/>
            <person name="Ovreas L."/>
            <person name="Rohde M."/>
            <person name="Galperin M.Y."/>
            <person name="Jogler C."/>
        </authorList>
    </citation>
    <scope>NUCLEOTIDE SEQUENCE [LARGE SCALE GENOMIC DNA]</scope>
    <source>
        <strain evidence="3 4">Pla163</strain>
    </source>
</reference>
<proteinExistence type="predicted"/>
<evidence type="ECO:0000313" key="3">
    <source>
        <dbReference type="EMBL" id="QDU83684.1"/>
    </source>
</evidence>
<organism evidence="3 4">
    <name type="scientific">Rohdeia mirabilis</name>
    <dbReference type="NCBI Taxonomy" id="2528008"/>
    <lineage>
        <taxon>Bacteria</taxon>
        <taxon>Pseudomonadati</taxon>
        <taxon>Planctomycetota</taxon>
        <taxon>Planctomycetia</taxon>
        <taxon>Planctomycetia incertae sedis</taxon>
        <taxon>Rohdeia</taxon>
    </lineage>
</organism>
<dbReference type="Gene3D" id="2.60.40.3440">
    <property type="match status" value="1"/>
</dbReference>
<dbReference type="RefSeq" id="WP_145183826.1">
    <property type="nucleotide sequence ID" value="NZ_CP036290.1"/>
</dbReference>
<dbReference type="EMBL" id="CP036290">
    <property type="protein sequence ID" value="QDU83684.1"/>
    <property type="molecule type" value="Genomic_DNA"/>
</dbReference>
<dbReference type="SUPFAM" id="SSF48695">
    <property type="entry name" value="Multiheme cytochromes"/>
    <property type="match status" value="1"/>
</dbReference>
<evidence type="ECO:0000256" key="2">
    <source>
        <dbReference type="SAM" id="SignalP"/>
    </source>
</evidence>
<feature type="chain" id="PRO_5022222145" evidence="2">
    <location>
        <begin position="24"/>
        <end position="786"/>
    </location>
</feature>
<protein>
    <submittedName>
        <fullName evidence="3">Uncharacterized protein</fullName>
    </submittedName>
</protein>
<feature type="signal peptide" evidence="2">
    <location>
        <begin position="1"/>
        <end position="23"/>
    </location>
</feature>
<dbReference type="InterPro" id="IPR036280">
    <property type="entry name" value="Multihaem_cyt_sf"/>
</dbReference>
<name>A0A518CWT7_9BACT</name>
<gene>
    <name evidence="3" type="ORF">Pla163_07850</name>
</gene>
<dbReference type="OrthoDB" id="244457at2"/>
<evidence type="ECO:0000256" key="1">
    <source>
        <dbReference type="ARBA" id="ARBA00022729"/>
    </source>
</evidence>
<accession>A0A518CWT7</accession>
<dbReference type="PANTHER" id="PTHR35038">
    <property type="entry name" value="DISSIMILATORY SULFITE REDUCTASE SIRA"/>
    <property type="match status" value="1"/>
</dbReference>
<dbReference type="Pfam" id="PF17963">
    <property type="entry name" value="Big_9"/>
    <property type="match status" value="1"/>
</dbReference>
<dbReference type="InterPro" id="IPR051829">
    <property type="entry name" value="Multiheme_Cytochr_ET"/>
</dbReference>